<dbReference type="EMBL" id="NIRR01000001">
    <property type="protein sequence ID" value="OWP65033.1"/>
    <property type="molecule type" value="Genomic_DNA"/>
</dbReference>
<evidence type="ECO:0000313" key="1">
    <source>
        <dbReference type="EMBL" id="OWP65033.1"/>
    </source>
</evidence>
<dbReference type="Proteomes" id="UP000197277">
    <property type="component" value="Unassembled WGS sequence"/>
</dbReference>
<comment type="caution">
    <text evidence="1">The sequence shown here is derived from an EMBL/GenBank/DDBJ whole genome shotgun (WGS) entry which is preliminary data.</text>
</comment>
<organism evidence="1 2">
    <name type="scientific">Hymenobacter amundsenii</name>
    <dbReference type="NCBI Taxonomy" id="2006685"/>
    <lineage>
        <taxon>Bacteria</taxon>
        <taxon>Pseudomonadati</taxon>
        <taxon>Bacteroidota</taxon>
        <taxon>Cytophagia</taxon>
        <taxon>Cytophagales</taxon>
        <taxon>Hymenobacteraceae</taxon>
        <taxon>Hymenobacter</taxon>
    </lineage>
</organism>
<proteinExistence type="predicted"/>
<name>A0A246FQL6_9BACT</name>
<dbReference type="AlphaFoldDB" id="A0A246FQL6"/>
<reference evidence="1 2" key="1">
    <citation type="submission" date="2017-06" db="EMBL/GenBank/DDBJ databases">
        <title>Hymenobacter amundsenii sp. nov. isolated from regoliths in Antarctica.</title>
        <authorList>
            <person name="Sedlacek I."/>
            <person name="Kralova S."/>
            <person name="Pantucek R."/>
            <person name="Svec P."/>
            <person name="Holochova P."/>
            <person name="Stankova E."/>
            <person name="Vrbovska V."/>
            <person name="Busse H.-J."/>
        </authorList>
    </citation>
    <scope>NUCLEOTIDE SEQUENCE [LARGE SCALE GENOMIC DNA]</scope>
    <source>
        <strain evidence="1 2">CCM 8682</strain>
    </source>
</reference>
<evidence type="ECO:0000313" key="2">
    <source>
        <dbReference type="Proteomes" id="UP000197277"/>
    </source>
</evidence>
<protein>
    <submittedName>
        <fullName evidence="1">Uncharacterized protein</fullName>
    </submittedName>
</protein>
<gene>
    <name evidence="1" type="ORF">CDA63_01350</name>
</gene>
<sequence length="70" mass="7818">MSRRAGRNKPALFLEDQAAVAGRMLTSPLAFGPPDGGFVMSTCYWFSLFQMNALFRYGIVDFKIKLLSIP</sequence>
<keyword evidence="2" id="KW-1185">Reference proteome</keyword>
<accession>A0A246FQL6</accession>